<feature type="transmembrane region" description="Helical" evidence="6">
    <location>
        <begin position="221"/>
        <end position="243"/>
    </location>
</feature>
<feature type="transmembrane region" description="Helical" evidence="6">
    <location>
        <begin position="97"/>
        <end position="119"/>
    </location>
</feature>
<dbReference type="InterPro" id="IPR011701">
    <property type="entry name" value="MFS"/>
</dbReference>
<feature type="transmembrane region" description="Helical" evidence="6">
    <location>
        <begin position="436"/>
        <end position="462"/>
    </location>
</feature>
<dbReference type="GO" id="GO:0005886">
    <property type="term" value="C:plasma membrane"/>
    <property type="evidence" value="ECO:0007669"/>
    <property type="project" value="TreeGrafter"/>
</dbReference>
<gene>
    <name evidence="7" type="ORF">CDV36_011653</name>
</gene>
<keyword evidence="4 6" id="KW-0472">Membrane</keyword>
<feature type="transmembrane region" description="Helical" evidence="6">
    <location>
        <begin position="551"/>
        <end position="569"/>
    </location>
</feature>
<proteinExistence type="predicted"/>
<dbReference type="OrthoDB" id="4078873at2759"/>
<dbReference type="GO" id="GO:0022857">
    <property type="term" value="F:transmembrane transporter activity"/>
    <property type="evidence" value="ECO:0007669"/>
    <property type="project" value="InterPro"/>
</dbReference>
<evidence type="ECO:0000256" key="4">
    <source>
        <dbReference type="ARBA" id="ARBA00023136"/>
    </source>
</evidence>
<sequence length="589" mass="65115">MATHTQIGPEPINEVSVPDIEKVAGNEKNKEIPEEDLKDLSDDEFKQQGVKKAEAMTTVWSKKMLIATFIFVWLVSFIDSLLQAVQSNLIPYVTSAFAQHGLIATTSIVATILGGVCALPIAKIIDIWGRVWGFGSMVLLIVVGMIMKATCKNVEMYAAAHTLYWVGHLGLIYVIDVVVADTTTLRNRLIIMGLNYTPTISSTFAGPKIAELFYENVNFRWAFGSFCIILLAFCIPVMVIFIMSEIKAQKLGLAPEKVHNRTVWESIKYHFVQFDVIGLSLTTFGWSLLLLPFNLASKAPNGWATGYIIAMIVLGVVLIAAFVVWEKFFAPVPYFPFHLLANRTVLGGCLIYGLMFASIFCWDGYYGSYLQVVHFESITTSGYILNSFSLMAAFIGPFVGLAIRYLGHFKWPSFVGVPFMVLGTALLIHFRHSHTAVNWLVMCQLFNGIYSGIWSLTARLAVMSSVNHQDVAVALALWGMFGSIGAAIGLAIAGGIWTNILPGELAKRLPESAQNMTATIYGDITVQMSYARDSPERDAIIGAYDVVQQKMVIAGACFIPFTVLCLFMWKNIDIRKKDARSTQAQGMVF</sequence>
<dbReference type="AlphaFoldDB" id="A0A3M2RTW0"/>
<feature type="transmembrane region" description="Helical" evidence="6">
    <location>
        <begin position="131"/>
        <end position="150"/>
    </location>
</feature>
<evidence type="ECO:0000313" key="8">
    <source>
        <dbReference type="Proteomes" id="UP000277212"/>
    </source>
</evidence>
<dbReference type="PANTHER" id="PTHR23501">
    <property type="entry name" value="MAJOR FACILITATOR SUPERFAMILY"/>
    <property type="match status" value="1"/>
</dbReference>
<comment type="caution">
    <text evidence="7">The sequence shown here is derived from an EMBL/GenBank/DDBJ whole genome shotgun (WGS) entry which is preliminary data.</text>
</comment>
<evidence type="ECO:0000256" key="3">
    <source>
        <dbReference type="ARBA" id="ARBA00022989"/>
    </source>
</evidence>
<keyword evidence="3 6" id="KW-1133">Transmembrane helix</keyword>
<evidence type="ECO:0000256" key="1">
    <source>
        <dbReference type="ARBA" id="ARBA00004141"/>
    </source>
</evidence>
<dbReference type="Gene3D" id="1.20.1250.20">
    <property type="entry name" value="MFS general substrate transporter like domains"/>
    <property type="match status" value="2"/>
</dbReference>
<feature type="transmembrane region" description="Helical" evidence="6">
    <location>
        <begin position="162"/>
        <end position="180"/>
    </location>
</feature>
<evidence type="ECO:0000313" key="7">
    <source>
        <dbReference type="EMBL" id="RMJ08731.1"/>
    </source>
</evidence>
<keyword evidence="5" id="KW-0325">Glycoprotein</keyword>
<evidence type="ECO:0008006" key="9">
    <source>
        <dbReference type="Google" id="ProtNLM"/>
    </source>
</evidence>
<feature type="transmembrane region" description="Helical" evidence="6">
    <location>
        <begin position="303"/>
        <end position="325"/>
    </location>
</feature>
<dbReference type="InterPro" id="IPR036259">
    <property type="entry name" value="MFS_trans_sf"/>
</dbReference>
<comment type="subcellular location">
    <subcellularLocation>
        <location evidence="1">Membrane</location>
        <topology evidence="1">Multi-pass membrane protein</topology>
    </subcellularLocation>
</comment>
<keyword evidence="2 6" id="KW-0812">Transmembrane</keyword>
<feature type="transmembrane region" description="Helical" evidence="6">
    <location>
        <begin position="271"/>
        <end position="291"/>
    </location>
</feature>
<feature type="transmembrane region" description="Helical" evidence="6">
    <location>
        <begin position="189"/>
        <end position="209"/>
    </location>
</feature>
<reference evidence="7 8" key="1">
    <citation type="submission" date="2017-06" db="EMBL/GenBank/DDBJ databases">
        <title>Comparative genomic analysis of Ambrosia Fusariam Clade fungi.</title>
        <authorList>
            <person name="Stajich J.E."/>
            <person name="Carrillo J."/>
            <person name="Kijimoto T."/>
            <person name="Eskalen A."/>
            <person name="O'Donnell K."/>
            <person name="Kasson M."/>
        </authorList>
    </citation>
    <scope>NUCLEOTIDE SEQUENCE [LARGE SCALE GENOMIC DNA]</scope>
    <source>
        <strain evidence="7">UCR3666</strain>
    </source>
</reference>
<feature type="transmembrane region" description="Helical" evidence="6">
    <location>
        <begin position="413"/>
        <end position="430"/>
    </location>
</feature>
<accession>A0A3M2RTW0</accession>
<dbReference type="EMBL" id="NKUJ01000273">
    <property type="protein sequence ID" value="RMJ08731.1"/>
    <property type="molecule type" value="Genomic_DNA"/>
</dbReference>
<protein>
    <recommendedName>
        <fullName evidence="9">Major facilitator superfamily (MFS) profile domain-containing protein</fullName>
    </recommendedName>
</protein>
<dbReference type="SUPFAM" id="SSF103473">
    <property type="entry name" value="MFS general substrate transporter"/>
    <property type="match status" value="2"/>
</dbReference>
<feature type="transmembrane region" description="Helical" evidence="6">
    <location>
        <begin position="345"/>
        <end position="365"/>
    </location>
</feature>
<name>A0A3M2RTW0_9HYPO</name>
<evidence type="ECO:0000256" key="6">
    <source>
        <dbReference type="SAM" id="Phobius"/>
    </source>
</evidence>
<organism evidence="7 8">
    <name type="scientific">Fusarium kuroshium</name>
    <dbReference type="NCBI Taxonomy" id="2010991"/>
    <lineage>
        <taxon>Eukaryota</taxon>
        <taxon>Fungi</taxon>
        <taxon>Dikarya</taxon>
        <taxon>Ascomycota</taxon>
        <taxon>Pezizomycotina</taxon>
        <taxon>Sordariomycetes</taxon>
        <taxon>Hypocreomycetidae</taxon>
        <taxon>Hypocreales</taxon>
        <taxon>Nectriaceae</taxon>
        <taxon>Fusarium</taxon>
        <taxon>Fusarium solani species complex</taxon>
    </lineage>
</organism>
<feature type="transmembrane region" description="Helical" evidence="6">
    <location>
        <begin position="64"/>
        <end position="85"/>
    </location>
</feature>
<evidence type="ECO:0000256" key="2">
    <source>
        <dbReference type="ARBA" id="ARBA00022692"/>
    </source>
</evidence>
<dbReference type="Proteomes" id="UP000277212">
    <property type="component" value="Unassembled WGS sequence"/>
</dbReference>
<evidence type="ECO:0000256" key="5">
    <source>
        <dbReference type="ARBA" id="ARBA00023180"/>
    </source>
</evidence>
<keyword evidence="8" id="KW-1185">Reference proteome</keyword>
<dbReference type="PANTHER" id="PTHR23501:SF107">
    <property type="entry name" value="TRANSPORTER, PUTATIVE (AFU_ORTHOLOGUE AFUA_7G04730)-RELATED"/>
    <property type="match status" value="1"/>
</dbReference>
<feature type="transmembrane region" description="Helical" evidence="6">
    <location>
        <begin position="474"/>
        <end position="497"/>
    </location>
</feature>
<feature type="transmembrane region" description="Helical" evidence="6">
    <location>
        <begin position="385"/>
        <end position="406"/>
    </location>
</feature>
<dbReference type="Pfam" id="PF07690">
    <property type="entry name" value="MFS_1"/>
    <property type="match status" value="1"/>
</dbReference>